<dbReference type="InterPro" id="IPR025552">
    <property type="entry name" value="YkyB"/>
</dbReference>
<dbReference type="Proteomes" id="UP000199687">
    <property type="component" value="Unassembled WGS sequence"/>
</dbReference>
<accession>A0A1H9TLM9</accession>
<name>A0A1H9TLM9_9BACI</name>
<organism evidence="1 2">
    <name type="scientific">Gracilibacillus ureilyticus</name>
    <dbReference type="NCBI Taxonomy" id="531814"/>
    <lineage>
        <taxon>Bacteria</taxon>
        <taxon>Bacillati</taxon>
        <taxon>Bacillota</taxon>
        <taxon>Bacilli</taxon>
        <taxon>Bacillales</taxon>
        <taxon>Bacillaceae</taxon>
        <taxon>Gracilibacillus</taxon>
    </lineage>
</organism>
<keyword evidence="2" id="KW-1185">Reference proteome</keyword>
<dbReference type="EMBL" id="FOGL01000014">
    <property type="protein sequence ID" value="SER98051.1"/>
    <property type="molecule type" value="Genomic_DNA"/>
</dbReference>
<proteinExistence type="predicted"/>
<evidence type="ECO:0000313" key="2">
    <source>
        <dbReference type="Proteomes" id="UP000199687"/>
    </source>
</evidence>
<sequence length="153" mass="17795">MTDNTQLIGQALFIVNRHAKTAPDPSYLYKLKKATMEQLLMERKAEKVGLHFSNNPKHSRQHSVMLVKVGNYFFHMPPTKEDMKGLKHLGKLDNNYRNPIPNLSLSKAKKILTEYLKWTERPAKIKRNRNSPPLTSSYLHPASISPFYHKRKK</sequence>
<protein>
    <submittedName>
        <fullName evidence="1">YkyB-like protein</fullName>
    </submittedName>
</protein>
<gene>
    <name evidence="1" type="ORF">SAMN04487944_11463</name>
</gene>
<dbReference type="RefSeq" id="WP_245711685.1">
    <property type="nucleotide sequence ID" value="NZ_FOGL01000014.1"/>
</dbReference>
<dbReference type="Pfam" id="PF14177">
    <property type="entry name" value="YkyB"/>
    <property type="match status" value="1"/>
</dbReference>
<reference evidence="1 2" key="1">
    <citation type="submission" date="2016-10" db="EMBL/GenBank/DDBJ databases">
        <authorList>
            <person name="de Groot N.N."/>
        </authorList>
    </citation>
    <scope>NUCLEOTIDE SEQUENCE [LARGE SCALE GENOMIC DNA]</scope>
    <source>
        <strain evidence="1 2">CGMCC 1.7727</strain>
    </source>
</reference>
<evidence type="ECO:0000313" key="1">
    <source>
        <dbReference type="EMBL" id="SER98051.1"/>
    </source>
</evidence>
<dbReference type="STRING" id="531814.SAMN04487944_11463"/>
<dbReference type="AlphaFoldDB" id="A0A1H9TLM9"/>